<keyword evidence="4" id="KW-0687">Ribonucleoprotein</keyword>
<dbReference type="PANTHER" id="PTHR17453:SF0">
    <property type="entry name" value="SIGNAL RECOGNITION PARTICLE 19 KDA PROTEIN"/>
    <property type="match status" value="1"/>
</dbReference>
<dbReference type="Pfam" id="PF01922">
    <property type="entry name" value="SRP19"/>
    <property type="match status" value="1"/>
</dbReference>
<protein>
    <recommendedName>
        <fullName evidence="8">Signal recognition particle subunit SRP19</fullName>
    </recommendedName>
</protein>
<dbReference type="InterPro" id="IPR002778">
    <property type="entry name" value="Signal_recog_particle_SRP19"/>
</dbReference>
<evidence type="ECO:0000313" key="7">
    <source>
        <dbReference type="Proteomes" id="UP000019473"/>
    </source>
</evidence>
<dbReference type="GO" id="GO:0005786">
    <property type="term" value="C:signal recognition particle, endoplasmic reticulum targeting"/>
    <property type="evidence" value="ECO:0007669"/>
    <property type="project" value="UniProtKB-KW"/>
</dbReference>
<dbReference type="HOGENOM" id="CLU_065433_0_0_1"/>
<evidence type="ECO:0008006" key="8">
    <source>
        <dbReference type="Google" id="ProtNLM"/>
    </source>
</evidence>
<keyword evidence="3" id="KW-0733">Signal recognition particle</keyword>
<evidence type="ECO:0000313" key="6">
    <source>
        <dbReference type="EMBL" id="EXJ61852.1"/>
    </source>
</evidence>
<dbReference type="SUPFAM" id="SSF69695">
    <property type="entry name" value="SRP19"/>
    <property type="match status" value="1"/>
</dbReference>
<feature type="compositionally biased region" description="Gly residues" evidence="5">
    <location>
        <begin position="256"/>
        <end position="266"/>
    </location>
</feature>
<comment type="caution">
    <text evidence="6">The sequence shown here is derived from an EMBL/GenBank/DDBJ whole genome shotgun (WGS) entry which is preliminary data.</text>
</comment>
<gene>
    <name evidence="6" type="ORF">A1O7_02282</name>
</gene>
<name>W9W1C7_9EURO</name>
<feature type="compositionally biased region" description="Gly residues" evidence="5">
    <location>
        <begin position="287"/>
        <end position="300"/>
    </location>
</feature>
<sequence length="312" mass="33753">MSHARVEELSDSDPDIDDPSNFLPQDDNQIIRPTTVAQTSSIPQQQPNPTLFRPPPNAADSDSYPQFRRQPPAEVKHYQCIYPIYFDSTRSKSQGRRVSKHLAIPNPLAWQVLCAIRFSLGENAFRVVFEPDKTHPKDWANPGRVKIQLKDFDAANKPVSRRVQSKAHLYSIIGKWLVEHPTTKETPLELKLPGLPIPEKFLESEVVVPRRWKMSTILPVHSNAVSGGGVKDNFFQEAMEELKAAQAKGHLAGASPGDGPGGGGGMPDMAALQSMMSGMGGMGGLGGLGGLMGGGGGAESSGGKKKKDKKKG</sequence>
<dbReference type="Gene3D" id="3.30.56.30">
    <property type="entry name" value="Signal recognition particle, SRP19-like subunit"/>
    <property type="match status" value="1"/>
</dbReference>
<dbReference type="OrthoDB" id="2190947at2759"/>
<dbReference type="STRING" id="1182544.W9W1C7"/>
<evidence type="ECO:0000256" key="4">
    <source>
        <dbReference type="ARBA" id="ARBA00023274"/>
    </source>
</evidence>
<accession>W9W1C7</accession>
<dbReference type="VEuPathDB" id="FungiDB:A1O7_02282"/>
<dbReference type="GO" id="GO:0008312">
    <property type="term" value="F:7S RNA binding"/>
    <property type="evidence" value="ECO:0007669"/>
    <property type="project" value="InterPro"/>
</dbReference>
<evidence type="ECO:0000256" key="2">
    <source>
        <dbReference type="ARBA" id="ARBA00022490"/>
    </source>
</evidence>
<evidence type="ECO:0000256" key="3">
    <source>
        <dbReference type="ARBA" id="ARBA00023135"/>
    </source>
</evidence>
<dbReference type="GO" id="GO:0006617">
    <property type="term" value="P:SRP-dependent cotranslational protein targeting to membrane, signal sequence recognition"/>
    <property type="evidence" value="ECO:0007669"/>
    <property type="project" value="TreeGrafter"/>
</dbReference>
<feature type="compositionally biased region" description="Basic residues" evidence="5">
    <location>
        <begin position="303"/>
        <end position="312"/>
    </location>
</feature>
<dbReference type="GeneID" id="19176891"/>
<dbReference type="PANTHER" id="PTHR17453">
    <property type="entry name" value="SIGNAL RECOGNITION PARTICLE 19 KD PROTEIN"/>
    <property type="match status" value="1"/>
</dbReference>
<feature type="region of interest" description="Disordered" evidence="5">
    <location>
        <begin position="1"/>
        <end position="70"/>
    </location>
</feature>
<dbReference type="InterPro" id="IPR036521">
    <property type="entry name" value="SRP19-like_sf"/>
</dbReference>
<evidence type="ECO:0000256" key="5">
    <source>
        <dbReference type="SAM" id="MobiDB-lite"/>
    </source>
</evidence>
<comment type="subcellular location">
    <subcellularLocation>
        <location evidence="1">Cytoplasm</location>
    </subcellularLocation>
</comment>
<feature type="region of interest" description="Disordered" evidence="5">
    <location>
        <begin position="247"/>
        <end position="270"/>
    </location>
</feature>
<feature type="region of interest" description="Disordered" evidence="5">
    <location>
        <begin position="287"/>
        <end position="312"/>
    </location>
</feature>
<keyword evidence="2" id="KW-0963">Cytoplasm</keyword>
<dbReference type="AlphaFoldDB" id="W9W1C7"/>
<dbReference type="eggNOG" id="KOG3198">
    <property type="taxonomic scope" value="Eukaryota"/>
</dbReference>
<organism evidence="6 7">
    <name type="scientific">Cladophialophora yegresii CBS 114405</name>
    <dbReference type="NCBI Taxonomy" id="1182544"/>
    <lineage>
        <taxon>Eukaryota</taxon>
        <taxon>Fungi</taxon>
        <taxon>Dikarya</taxon>
        <taxon>Ascomycota</taxon>
        <taxon>Pezizomycotina</taxon>
        <taxon>Eurotiomycetes</taxon>
        <taxon>Chaetothyriomycetidae</taxon>
        <taxon>Chaetothyriales</taxon>
        <taxon>Herpotrichiellaceae</taxon>
        <taxon>Cladophialophora</taxon>
    </lineage>
</organism>
<dbReference type="RefSeq" id="XP_007754506.1">
    <property type="nucleotide sequence ID" value="XM_007756316.1"/>
</dbReference>
<feature type="compositionally biased region" description="Polar residues" evidence="5">
    <location>
        <begin position="22"/>
        <end position="49"/>
    </location>
</feature>
<dbReference type="Proteomes" id="UP000019473">
    <property type="component" value="Unassembled WGS sequence"/>
</dbReference>
<keyword evidence="7" id="KW-1185">Reference proteome</keyword>
<dbReference type="EMBL" id="AMGW01000002">
    <property type="protein sequence ID" value="EXJ61852.1"/>
    <property type="molecule type" value="Genomic_DNA"/>
</dbReference>
<feature type="compositionally biased region" description="Acidic residues" evidence="5">
    <location>
        <begin position="9"/>
        <end position="18"/>
    </location>
</feature>
<reference evidence="6 7" key="1">
    <citation type="submission" date="2013-03" db="EMBL/GenBank/DDBJ databases">
        <title>The Genome Sequence of Cladophialophora yegresii CBS 114405.</title>
        <authorList>
            <consortium name="The Broad Institute Genomics Platform"/>
            <person name="Cuomo C."/>
            <person name="de Hoog S."/>
            <person name="Gorbushina A."/>
            <person name="Walker B."/>
            <person name="Young S.K."/>
            <person name="Zeng Q."/>
            <person name="Gargeya S."/>
            <person name="Fitzgerald M."/>
            <person name="Haas B."/>
            <person name="Abouelleil A."/>
            <person name="Allen A.W."/>
            <person name="Alvarado L."/>
            <person name="Arachchi H.M."/>
            <person name="Berlin A.M."/>
            <person name="Chapman S.B."/>
            <person name="Gainer-Dewar J."/>
            <person name="Goldberg J."/>
            <person name="Griggs A."/>
            <person name="Gujja S."/>
            <person name="Hansen M."/>
            <person name="Howarth C."/>
            <person name="Imamovic A."/>
            <person name="Ireland A."/>
            <person name="Larimer J."/>
            <person name="McCowan C."/>
            <person name="Murphy C."/>
            <person name="Pearson M."/>
            <person name="Poon T.W."/>
            <person name="Priest M."/>
            <person name="Roberts A."/>
            <person name="Saif S."/>
            <person name="Shea T."/>
            <person name="Sisk P."/>
            <person name="Sykes S."/>
            <person name="Wortman J."/>
            <person name="Nusbaum C."/>
            <person name="Birren B."/>
        </authorList>
    </citation>
    <scope>NUCLEOTIDE SEQUENCE [LARGE SCALE GENOMIC DNA]</scope>
    <source>
        <strain evidence="6 7">CBS 114405</strain>
    </source>
</reference>
<evidence type="ECO:0000256" key="1">
    <source>
        <dbReference type="ARBA" id="ARBA00004496"/>
    </source>
</evidence>
<proteinExistence type="predicted"/>